<sequence length="32" mass="3493">MTQLLEEAIAKLKALSDDEQDAIATIAFLNES</sequence>
<accession>B1WP21</accession>
<protein>
    <submittedName>
        <fullName evidence="1">Uncharacterized protein</fullName>
    </submittedName>
</protein>
<dbReference type="HOGENOM" id="CLU_3389006_0_0_3"/>
<keyword evidence="2" id="KW-1185">Reference proteome</keyword>
<name>B1WP21_CROS5</name>
<dbReference type="Proteomes" id="UP000001203">
    <property type="component" value="Chromosome circular"/>
</dbReference>
<dbReference type="EMBL" id="CP000806">
    <property type="protein sequence ID" value="ACB53200.1"/>
    <property type="molecule type" value="Genomic_DNA"/>
</dbReference>
<evidence type="ECO:0000313" key="2">
    <source>
        <dbReference type="Proteomes" id="UP000001203"/>
    </source>
</evidence>
<gene>
    <name evidence="1" type="ordered locus">cce_3852</name>
</gene>
<organism evidence="1 2">
    <name type="scientific">Crocosphaera subtropica (strain ATCC 51142 / BH68)</name>
    <name type="common">Cyanothece sp. (strain ATCC 51142)</name>
    <dbReference type="NCBI Taxonomy" id="43989"/>
    <lineage>
        <taxon>Bacteria</taxon>
        <taxon>Bacillati</taxon>
        <taxon>Cyanobacteriota</taxon>
        <taxon>Cyanophyceae</taxon>
        <taxon>Oscillatoriophycideae</taxon>
        <taxon>Chroococcales</taxon>
        <taxon>Aphanothecaceae</taxon>
        <taxon>Crocosphaera</taxon>
        <taxon>Crocosphaera subtropica</taxon>
    </lineage>
</organism>
<proteinExistence type="predicted"/>
<dbReference type="KEGG" id="cyt:cce_3852"/>
<reference evidence="1 2" key="1">
    <citation type="journal article" date="2008" name="Proc. Natl. Acad. Sci. U.S.A.">
        <title>The genome of Cyanothece 51142, a unicellular diazotrophic cyanobacterium important in the marine nitrogen cycle.</title>
        <authorList>
            <person name="Welsh E.A."/>
            <person name="Liberton M."/>
            <person name="Stoeckel J."/>
            <person name="Loh T."/>
            <person name="Elvitigala T."/>
            <person name="Wang C."/>
            <person name="Wollam A."/>
            <person name="Fulton R.S."/>
            <person name="Clifton S.W."/>
            <person name="Jacobs J.M."/>
            <person name="Aurora R."/>
            <person name="Ghosh B.K."/>
            <person name="Sherman L.A."/>
            <person name="Smith R.D."/>
            <person name="Wilson R.K."/>
            <person name="Pakrasi H.B."/>
        </authorList>
    </citation>
    <scope>NUCLEOTIDE SEQUENCE [LARGE SCALE GENOMIC DNA]</scope>
    <source>
        <strain evidence="2">ATCC 51142 / BH68</strain>
    </source>
</reference>
<dbReference type="STRING" id="43989.cce_3852"/>
<dbReference type="AlphaFoldDB" id="B1WP21"/>
<evidence type="ECO:0000313" key="1">
    <source>
        <dbReference type="EMBL" id="ACB53200.1"/>
    </source>
</evidence>